<accession>A0ABW1XA30</accession>
<sequence length="55" mass="6322">MILHAMLEQTPADSTGEGERVTRETRIEAPTYDDAWAKLHTELPEGWRVLWVRSA</sequence>
<protein>
    <submittedName>
        <fullName evidence="2">Uncharacterized protein</fullName>
    </submittedName>
</protein>
<dbReference type="EMBL" id="JBHSTM010000004">
    <property type="protein sequence ID" value="MFC6424642.1"/>
    <property type="molecule type" value="Genomic_DNA"/>
</dbReference>
<organism evidence="2 3">
    <name type="scientific">Oerskovia paurometabola</name>
    <dbReference type="NCBI Taxonomy" id="162170"/>
    <lineage>
        <taxon>Bacteria</taxon>
        <taxon>Bacillati</taxon>
        <taxon>Actinomycetota</taxon>
        <taxon>Actinomycetes</taxon>
        <taxon>Micrococcales</taxon>
        <taxon>Cellulomonadaceae</taxon>
        <taxon>Oerskovia</taxon>
    </lineage>
</organism>
<reference evidence="3" key="1">
    <citation type="journal article" date="2019" name="Int. J. Syst. Evol. Microbiol.">
        <title>The Global Catalogue of Microorganisms (GCM) 10K type strain sequencing project: providing services to taxonomists for standard genome sequencing and annotation.</title>
        <authorList>
            <consortium name="The Broad Institute Genomics Platform"/>
            <consortium name="The Broad Institute Genome Sequencing Center for Infectious Disease"/>
            <person name="Wu L."/>
            <person name="Ma J."/>
        </authorList>
    </citation>
    <scope>NUCLEOTIDE SEQUENCE [LARGE SCALE GENOMIC DNA]</scope>
    <source>
        <strain evidence="3">CCUG 47105</strain>
    </source>
</reference>
<dbReference type="Proteomes" id="UP001596305">
    <property type="component" value="Unassembled WGS sequence"/>
</dbReference>
<keyword evidence="3" id="KW-1185">Reference proteome</keyword>
<evidence type="ECO:0000313" key="2">
    <source>
        <dbReference type="EMBL" id="MFC6424642.1"/>
    </source>
</evidence>
<name>A0ABW1XA30_9CELL</name>
<proteinExistence type="predicted"/>
<dbReference type="RefSeq" id="WP_204809393.1">
    <property type="nucleotide sequence ID" value="NZ_BAAAIY010000003.1"/>
</dbReference>
<evidence type="ECO:0000313" key="3">
    <source>
        <dbReference type="Proteomes" id="UP001596305"/>
    </source>
</evidence>
<evidence type="ECO:0000256" key="1">
    <source>
        <dbReference type="SAM" id="MobiDB-lite"/>
    </source>
</evidence>
<gene>
    <name evidence="2" type="ORF">ACFP71_07390</name>
</gene>
<comment type="caution">
    <text evidence="2">The sequence shown here is derived from an EMBL/GenBank/DDBJ whole genome shotgun (WGS) entry which is preliminary data.</text>
</comment>
<feature type="region of interest" description="Disordered" evidence="1">
    <location>
        <begin position="1"/>
        <end position="23"/>
    </location>
</feature>